<proteinExistence type="predicted"/>
<dbReference type="AlphaFoldDB" id="A0A2S7EN75"/>
<dbReference type="EMBL" id="MDEG01000054">
    <property type="protein sequence ID" value="PPU92682.1"/>
    <property type="molecule type" value="Genomic_DNA"/>
</dbReference>
<evidence type="ECO:0000313" key="2">
    <source>
        <dbReference type="Proteomes" id="UP000238261"/>
    </source>
</evidence>
<reference evidence="2" key="1">
    <citation type="submission" date="2016-08" db="EMBL/GenBank/DDBJ databases">
        <authorList>
            <person name="Merda D."/>
            <person name="Briand M."/>
            <person name="Taghouti G."/>
            <person name="Carrere S."/>
            <person name="Gouzy J."/>
            <person name="Portier P."/>
            <person name="Jacques M.-A."/>
            <person name="Fischer-Le Saux M."/>
        </authorList>
    </citation>
    <scope>NUCLEOTIDE SEQUENCE [LARGE SCALE GENOMIC DNA]</scope>
    <source>
        <strain evidence="2">CFBP1156</strain>
    </source>
</reference>
<dbReference type="OrthoDB" id="6057423at2"/>
<gene>
    <name evidence="1" type="ORF">XhyaCFBP1156_21010</name>
</gene>
<evidence type="ECO:0000313" key="1">
    <source>
        <dbReference type="EMBL" id="PPU92682.1"/>
    </source>
</evidence>
<accession>A0A2S7EN75</accession>
<protein>
    <submittedName>
        <fullName evidence="1">Uncharacterized protein</fullName>
    </submittedName>
</protein>
<keyword evidence="2" id="KW-1185">Reference proteome</keyword>
<sequence length="258" mass="28261">MKPRDTLRFALSDRIDDAPVGPSHVPLALLGEFQKDVTEFLKGAGKEVDPSQTIVSIEEGSLALVANGLLAAVGLWADVAQLQNPATLGLIDPKRAAVVERWQRAARKNPHRRYLLADEGNAVTVLVNSQTGFRNQIEAAWVPVEKYLTGLVTDLGGATKANVHLKLADGRALTIVADQQLLANEERNRLYKPATLLVRAEEEESLKSGELRNLSLVAFQPENSGWDEAAFAKLVQKGTQAWKDVPDDWLEELRSNQG</sequence>
<name>A0A2S7EN75_9XANT</name>
<dbReference type="RefSeq" id="WP_046979826.1">
    <property type="nucleotide sequence ID" value="NZ_CP043476.1"/>
</dbReference>
<comment type="caution">
    <text evidence="1">The sequence shown here is derived from an EMBL/GenBank/DDBJ whole genome shotgun (WGS) entry which is preliminary data.</text>
</comment>
<organism evidence="1 2">
    <name type="scientific">Xanthomonas hyacinthi</name>
    <dbReference type="NCBI Taxonomy" id="56455"/>
    <lineage>
        <taxon>Bacteria</taxon>
        <taxon>Pseudomonadati</taxon>
        <taxon>Pseudomonadota</taxon>
        <taxon>Gammaproteobacteria</taxon>
        <taxon>Lysobacterales</taxon>
        <taxon>Lysobacteraceae</taxon>
        <taxon>Xanthomonas</taxon>
    </lineage>
</organism>
<dbReference type="Proteomes" id="UP000238261">
    <property type="component" value="Unassembled WGS sequence"/>
</dbReference>